<protein>
    <submittedName>
        <fullName evidence="4">Ubiquitin-conjugating enzyme E2 8</fullName>
    </submittedName>
</protein>
<feature type="compositionally biased region" description="Polar residues" evidence="2">
    <location>
        <begin position="14"/>
        <end position="23"/>
    </location>
</feature>
<comment type="caution">
    <text evidence="4">The sequence shown here is derived from an EMBL/GenBank/DDBJ whole genome shotgun (WGS) entry which is preliminary data.</text>
</comment>
<evidence type="ECO:0000256" key="2">
    <source>
        <dbReference type="SAM" id="MobiDB-lite"/>
    </source>
</evidence>
<keyword evidence="5" id="KW-1185">Reference proteome</keyword>
<evidence type="ECO:0000256" key="1">
    <source>
        <dbReference type="PROSITE-ProRule" id="PRU00042"/>
    </source>
</evidence>
<dbReference type="Pfam" id="PF12874">
    <property type="entry name" value="zf-met"/>
    <property type="match status" value="1"/>
</dbReference>
<feature type="compositionally biased region" description="Low complexity" evidence="2">
    <location>
        <begin position="260"/>
        <end position="269"/>
    </location>
</feature>
<dbReference type="PROSITE" id="PS50157">
    <property type="entry name" value="ZINC_FINGER_C2H2_2"/>
    <property type="match status" value="1"/>
</dbReference>
<feature type="compositionally biased region" description="Low complexity" evidence="2">
    <location>
        <begin position="1"/>
        <end position="13"/>
    </location>
</feature>
<keyword evidence="1" id="KW-0862">Zinc</keyword>
<gene>
    <name evidence="4" type="ORF">STAS_26745</name>
</gene>
<proteinExistence type="predicted"/>
<feature type="region of interest" description="Disordered" evidence="2">
    <location>
        <begin position="228"/>
        <end position="269"/>
    </location>
</feature>
<dbReference type="OrthoDB" id="927132at2759"/>
<keyword evidence="1" id="KW-0863">Zinc-finger</keyword>
<accession>A0A5A7QW55</accession>
<dbReference type="GO" id="GO:0008270">
    <property type="term" value="F:zinc ion binding"/>
    <property type="evidence" value="ECO:0007669"/>
    <property type="project" value="UniProtKB-KW"/>
</dbReference>
<dbReference type="AlphaFoldDB" id="A0A5A7QW55"/>
<feature type="domain" description="C2H2-type" evidence="3">
    <location>
        <begin position="266"/>
        <end position="294"/>
    </location>
</feature>
<reference evidence="5" key="1">
    <citation type="journal article" date="2019" name="Curr. Biol.">
        <title>Genome Sequence of Striga asiatica Provides Insight into the Evolution of Plant Parasitism.</title>
        <authorList>
            <person name="Yoshida S."/>
            <person name="Kim S."/>
            <person name="Wafula E.K."/>
            <person name="Tanskanen J."/>
            <person name="Kim Y.M."/>
            <person name="Honaas L."/>
            <person name="Yang Z."/>
            <person name="Spallek T."/>
            <person name="Conn C.E."/>
            <person name="Ichihashi Y."/>
            <person name="Cheong K."/>
            <person name="Cui S."/>
            <person name="Der J.P."/>
            <person name="Gundlach H."/>
            <person name="Jiao Y."/>
            <person name="Hori C."/>
            <person name="Ishida J.K."/>
            <person name="Kasahara H."/>
            <person name="Kiba T."/>
            <person name="Kim M.S."/>
            <person name="Koo N."/>
            <person name="Laohavisit A."/>
            <person name="Lee Y.H."/>
            <person name="Lumba S."/>
            <person name="McCourt P."/>
            <person name="Mortimer J.C."/>
            <person name="Mutuku J.M."/>
            <person name="Nomura T."/>
            <person name="Sasaki-Sekimoto Y."/>
            <person name="Seto Y."/>
            <person name="Wang Y."/>
            <person name="Wakatake T."/>
            <person name="Sakakibara H."/>
            <person name="Demura T."/>
            <person name="Yamaguchi S."/>
            <person name="Yoneyama K."/>
            <person name="Manabe R.I."/>
            <person name="Nelson D.C."/>
            <person name="Schulman A.H."/>
            <person name="Timko M.P."/>
            <person name="dePamphilis C.W."/>
            <person name="Choi D."/>
            <person name="Shirasu K."/>
        </authorList>
    </citation>
    <scope>NUCLEOTIDE SEQUENCE [LARGE SCALE GENOMIC DNA]</scope>
    <source>
        <strain evidence="5">cv. UVA1</strain>
    </source>
</reference>
<dbReference type="PROSITE" id="PS00028">
    <property type="entry name" value="ZINC_FINGER_C2H2_1"/>
    <property type="match status" value="1"/>
</dbReference>
<dbReference type="EMBL" id="BKCP01008626">
    <property type="protein sequence ID" value="GER49494.1"/>
    <property type="molecule type" value="Genomic_DNA"/>
</dbReference>
<dbReference type="InterPro" id="IPR013087">
    <property type="entry name" value="Znf_C2H2_type"/>
</dbReference>
<feature type="compositionally biased region" description="Low complexity" evidence="2">
    <location>
        <begin position="33"/>
        <end position="45"/>
    </location>
</feature>
<evidence type="ECO:0000313" key="4">
    <source>
        <dbReference type="EMBL" id="GER49494.1"/>
    </source>
</evidence>
<name>A0A5A7QW55_STRAF</name>
<organism evidence="4 5">
    <name type="scientific">Striga asiatica</name>
    <name type="common">Asiatic witchweed</name>
    <name type="synonym">Buchnera asiatica</name>
    <dbReference type="NCBI Taxonomy" id="4170"/>
    <lineage>
        <taxon>Eukaryota</taxon>
        <taxon>Viridiplantae</taxon>
        <taxon>Streptophyta</taxon>
        <taxon>Embryophyta</taxon>
        <taxon>Tracheophyta</taxon>
        <taxon>Spermatophyta</taxon>
        <taxon>Magnoliopsida</taxon>
        <taxon>eudicotyledons</taxon>
        <taxon>Gunneridae</taxon>
        <taxon>Pentapetalae</taxon>
        <taxon>asterids</taxon>
        <taxon>lamiids</taxon>
        <taxon>Lamiales</taxon>
        <taxon>Orobanchaceae</taxon>
        <taxon>Buchnereae</taxon>
        <taxon>Striga</taxon>
    </lineage>
</organism>
<keyword evidence="1" id="KW-0479">Metal-binding</keyword>
<feature type="region of interest" description="Disordered" evidence="2">
    <location>
        <begin position="1"/>
        <end position="132"/>
    </location>
</feature>
<evidence type="ECO:0000313" key="5">
    <source>
        <dbReference type="Proteomes" id="UP000325081"/>
    </source>
</evidence>
<evidence type="ECO:0000259" key="3">
    <source>
        <dbReference type="PROSITE" id="PS50157"/>
    </source>
</evidence>
<sequence>MATRSSSTRATSSGHSPSPSTAAVVSIRRNLASRPSSRTTPTSPSAENPAPWQSRNSYSRGIVEEDDSGRPHVTFSVVRGHREDTEGLGFASGPQHRVSKNSTTSRNLGLGRRKSSPKTSSSRNLGRRTSSGELDLGLNRVFRQCSVRRTPSSRTRSELREGEGYCTFDKHPTRSTRIEREIGGFVPKPACGYPSSSSFVPFWDRSRSLLVCSMASKRILKELKDLQRDPPTSYSAPVATPHLTKQAGKTPANKPNQQTSKSGGSHSCKSCNRTFTSEQGLDSHTKAKHAECSEQLWHETGLDRLARDVPIDIFPLRK</sequence>
<dbReference type="Proteomes" id="UP000325081">
    <property type="component" value="Unassembled WGS sequence"/>
</dbReference>